<dbReference type="EMBL" id="CASHSV030000823">
    <property type="protein sequence ID" value="CAJ2678309.1"/>
    <property type="molecule type" value="Genomic_DNA"/>
</dbReference>
<keyword evidence="2" id="KW-1185">Reference proteome</keyword>
<accession>A0ACB0MD66</accession>
<proteinExistence type="predicted"/>
<name>A0ACB0MD66_TRIPR</name>
<organism evidence="1 2">
    <name type="scientific">Trifolium pratense</name>
    <name type="common">Red clover</name>
    <dbReference type="NCBI Taxonomy" id="57577"/>
    <lineage>
        <taxon>Eukaryota</taxon>
        <taxon>Viridiplantae</taxon>
        <taxon>Streptophyta</taxon>
        <taxon>Embryophyta</taxon>
        <taxon>Tracheophyta</taxon>
        <taxon>Spermatophyta</taxon>
        <taxon>Magnoliopsida</taxon>
        <taxon>eudicotyledons</taxon>
        <taxon>Gunneridae</taxon>
        <taxon>Pentapetalae</taxon>
        <taxon>rosids</taxon>
        <taxon>fabids</taxon>
        <taxon>Fabales</taxon>
        <taxon>Fabaceae</taxon>
        <taxon>Papilionoideae</taxon>
        <taxon>50 kb inversion clade</taxon>
        <taxon>NPAAA clade</taxon>
        <taxon>Hologalegina</taxon>
        <taxon>IRL clade</taxon>
        <taxon>Trifolieae</taxon>
        <taxon>Trifolium</taxon>
    </lineage>
</organism>
<gene>
    <name evidence="1" type="ORF">MILVUS5_LOCUS40617</name>
</gene>
<reference evidence="1" key="1">
    <citation type="submission" date="2023-10" db="EMBL/GenBank/DDBJ databases">
        <authorList>
            <person name="Rodriguez Cubillos JULIANA M."/>
            <person name="De Vega J."/>
        </authorList>
    </citation>
    <scope>NUCLEOTIDE SEQUENCE</scope>
</reference>
<evidence type="ECO:0000313" key="2">
    <source>
        <dbReference type="Proteomes" id="UP001177021"/>
    </source>
</evidence>
<evidence type="ECO:0000313" key="1">
    <source>
        <dbReference type="EMBL" id="CAJ2678309.1"/>
    </source>
</evidence>
<dbReference type="Proteomes" id="UP001177021">
    <property type="component" value="Unassembled WGS sequence"/>
</dbReference>
<protein>
    <submittedName>
        <fullName evidence="1">Uncharacterized protein</fullName>
    </submittedName>
</protein>
<comment type="caution">
    <text evidence="1">The sequence shown here is derived from an EMBL/GenBank/DDBJ whole genome shotgun (WGS) entry which is preliminary data.</text>
</comment>
<sequence length="425" mass="47565">MLDKHEMSSMSDFLEESSVREKMKRKRKNEDENDESEGNEDRLSDLPDGVLLHILSFLNTKHVVRTCVLSKRWKHLWKRIPTLILHSSRFSTVKQFSIFVSNILTRLDNSTALHALDLNRLGNIEPQILKKILNYVSSHNTHIQELGISVSADSSLIMSCVSSCHALTSLKLSIYPRDRYDFDSGILFPKSLNLPALTSLNLSNFVFCGDENGRAEPFLAFTKLNSLVIGSCKARDAQILSISNATLVNLAMHNSSRPAFAKIELSSPCLRTFTFNGRPVHKICGSGLSSVKQVNITAQMYSVNDMSHMVLFSWLLELANVQSLTVSSTTLRILSLVPDLLDIELPSLCHLKSMKIKLEPSEVQLGLPLILEQDMLKKAAAKSRKEVAKLRKAFKTGWQLPSIPEGIVNFLLQNSPSAKVDITTY</sequence>